<dbReference type="GO" id="GO:1990573">
    <property type="term" value="P:potassium ion import across plasma membrane"/>
    <property type="evidence" value="ECO:0007669"/>
    <property type="project" value="TreeGrafter"/>
</dbReference>
<dbReference type="InterPro" id="IPR023299">
    <property type="entry name" value="ATPase_P-typ_cyto_dom_N"/>
</dbReference>
<dbReference type="GO" id="GO:0036376">
    <property type="term" value="P:sodium ion export across plasma membrane"/>
    <property type="evidence" value="ECO:0007669"/>
    <property type="project" value="TreeGrafter"/>
</dbReference>
<evidence type="ECO:0000256" key="1">
    <source>
        <dbReference type="ARBA" id="ARBA00004651"/>
    </source>
</evidence>
<dbReference type="SUPFAM" id="SSF81653">
    <property type="entry name" value="Calcium ATPase, transduction domain A"/>
    <property type="match status" value="1"/>
</dbReference>
<evidence type="ECO:0000313" key="12">
    <source>
        <dbReference type="EMBL" id="KYH28560.1"/>
    </source>
</evidence>
<dbReference type="GO" id="GO:1902600">
    <property type="term" value="P:proton transmembrane transport"/>
    <property type="evidence" value="ECO:0007669"/>
    <property type="project" value="TreeGrafter"/>
</dbReference>
<feature type="transmembrane region" description="Helical" evidence="9">
    <location>
        <begin position="808"/>
        <end position="826"/>
    </location>
</feature>
<evidence type="ECO:0000259" key="10">
    <source>
        <dbReference type="Pfam" id="PF00122"/>
    </source>
</evidence>
<dbReference type="EMBL" id="LTBB01000009">
    <property type="protein sequence ID" value="KYH28560.1"/>
    <property type="molecule type" value="Genomic_DNA"/>
</dbReference>
<dbReference type="GO" id="GO:0030007">
    <property type="term" value="P:intracellular potassium ion homeostasis"/>
    <property type="evidence" value="ECO:0007669"/>
    <property type="project" value="TreeGrafter"/>
</dbReference>
<feature type="transmembrane region" description="Helical" evidence="9">
    <location>
        <begin position="80"/>
        <end position="97"/>
    </location>
</feature>
<feature type="transmembrane region" description="Helical" evidence="9">
    <location>
        <begin position="275"/>
        <end position="298"/>
    </location>
</feature>
<keyword evidence="8 9" id="KW-0472">Membrane</keyword>
<feature type="domain" description="P-type ATPase A" evidence="10">
    <location>
        <begin position="112"/>
        <end position="224"/>
    </location>
</feature>
<feature type="transmembrane region" description="Helical" evidence="9">
    <location>
        <begin position="838"/>
        <end position="857"/>
    </location>
</feature>
<dbReference type="STRING" id="1121305.CLCOL_18210"/>
<comment type="similarity">
    <text evidence="2">Belongs to the cation transport ATPase (P-type) (TC 3.A.3) family. Type IIA subfamily.</text>
</comment>
<dbReference type="GO" id="GO:0005391">
    <property type="term" value="F:P-type sodium:potassium-exchanging transporter activity"/>
    <property type="evidence" value="ECO:0007669"/>
    <property type="project" value="TreeGrafter"/>
</dbReference>
<dbReference type="EC" id="3.6.3.8" evidence="12"/>
<dbReference type="InterPro" id="IPR004014">
    <property type="entry name" value="ATPase_P-typ_cation-transptr_N"/>
</dbReference>
<dbReference type="InterPro" id="IPR036412">
    <property type="entry name" value="HAD-like_sf"/>
</dbReference>
<dbReference type="Pfam" id="PF00690">
    <property type="entry name" value="Cation_ATPase_N"/>
    <property type="match status" value="1"/>
</dbReference>
<feature type="transmembrane region" description="Helical" evidence="9">
    <location>
        <begin position="49"/>
        <end position="74"/>
    </location>
</feature>
<evidence type="ECO:0000256" key="6">
    <source>
        <dbReference type="ARBA" id="ARBA00022840"/>
    </source>
</evidence>
<dbReference type="InterPro" id="IPR059000">
    <property type="entry name" value="ATPase_P-type_domA"/>
</dbReference>
<dbReference type="GO" id="GO:0005524">
    <property type="term" value="F:ATP binding"/>
    <property type="evidence" value="ECO:0007669"/>
    <property type="project" value="UniProtKB-KW"/>
</dbReference>
<dbReference type="Gene3D" id="2.70.150.10">
    <property type="entry name" value="Calcium-transporting ATPase, cytoplasmic transduction domain A"/>
    <property type="match status" value="1"/>
</dbReference>
<evidence type="ECO:0000313" key="13">
    <source>
        <dbReference type="Proteomes" id="UP000075374"/>
    </source>
</evidence>
<comment type="subcellular location">
    <subcellularLocation>
        <location evidence="1">Cell membrane</location>
        <topology evidence="1">Multi-pass membrane protein</topology>
    </subcellularLocation>
</comment>
<evidence type="ECO:0000256" key="3">
    <source>
        <dbReference type="ARBA" id="ARBA00022475"/>
    </source>
</evidence>
<dbReference type="GO" id="GO:0005886">
    <property type="term" value="C:plasma membrane"/>
    <property type="evidence" value="ECO:0007669"/>
    <property type="project" value="UniProtKB-SubCell"/>
</dbReference>
<dbReference type="PATRIC" id="fig|1121305.3.peg.1823"/>
<organism evidence="12 13">
    <name type="scientific">Clostridium colicanis DSM 13634</name>
    <dbReference type="NCBI Taxonomy" id="1121305"/>
    <lineage>
        <taxon>Bacteria</taxon>
        <taxon>Bacillati</taxon>
        <taxon>Bacillota</taxon>
        <taxon>Clostridia</taxon>
        <taxon>Eubacteriales</taxon>
        <taxon>Clostridiaceae</taxon>
        <taxon>Clostridium</taxon>
    </lineage>
</organism>
<evidence type="ECO:0000256" key="2">
    <source>
        <dbReference type="ARBA" id="ARBA00005675"/>
    </source>
</evidence>
<name>A0A151AM03_9CLOT</name>
<dbReference type="InterPro" id="IPR001757">
    <property type="entry name" value="P_typ_ATPase"/>
</dbReference>
<evidence type="ECO:0000256" key="9">
    <source>
        <dbReference type="SAM" id="Phobius"/>
    </source>
</evidence>
<dbReference type="InterPro" id="IPR023214">
    <property type="entry name" value="HAD_sf"/>
</dbReference>
<dbReference type="SUPFAM" id="SSF56784">
    <property type="entry name" value="HAD-like"/>
    <property type="match status" value="1"/>
</dbReference>
<dbReference type="PANTHER" id="PTHR43294">
    <property type="entry name" value="SODIUM/POTASSIUM-TRANSPORTING ATPASE SUBUNIT ALPHA"/>
    <property type="match status" value="1"/>
</dbReference>
<accession>A0A151AM03</accession>
<dbReference type="Pfam" id="PF13246">
    <property type="entry name" value="Cation_ATPase"/>
    <property type="match status" value="1"/>
</dbReference>
<dbReference type="SUPFAM" id="SSF81660">
    <property type="entry name" value="Metal cation-transporting ATPase, ATP-binding domain N"/>
    <property type="match status" value="1"/>
</dbReference>
<evidence type="ECO:0000256" key="4">
    <source>
        <dbReference type="ARBA" id="ARBA00022692"/>
    </source>
</evidence>
<dbReference type="RefSeq" id="WP_061858652.1">
    <property type="nucleotide sequence ID" value="NZ_LTBB01000009.1"/>
</dbReference>
<dbReference type="InterPro" id="IPR008250">
    <property type="entry name" value="ATPase_P-typ_transduc_dom_A_sf"/>
</dbReference>
<dbReference type="InterPro" id="IPR050510">
    <property type="entry name" value="Cation_transp_ATPase_P-type"/>
</dbReference>
<dbReference type="GO" id="GO:0016887">
    <property type="term" value="F:ATP hydrolysis activity"/>
    <property type="evidence" value="ECO:0007669"/>
    <property type="project" value="InterPro"/>
</dbReference>
<keyword evidence="4 9" id="KW-0812">Transmembrane</keyword>
<keyword evidence="13" id="KW-1185">Reference proteome</keyword>
<dbReference type="Gene3D" id="3.40.1110.10">
    <property type="entry name" value="Calcium-transporting ATPase, cytoplasmic domain N"/>
    <property type="match status" value="1"/>
</dbReference>
<dbReference type="AlphaFoldDB" id="A0A151AM03"/>
<keyword evidence="6" id="KW-0067">ATP-binding</keyword>
<feature type="domain" description="Cation-transporting P-type ATPase N-terminal" evidence="11">
    <location>
        <begin position="4"/>
        <end position="63"/>
    </location>
</feature>
<dbReference type="SUPFAM" id="SSF81665">
    <property type="entry name" value="Calcium ATPase, transmembrane domain M"/>
    <property type="match status" value="1"/>
</dbReference>
<dbReference type="Gene3D" id="1.20.1110.10">
    <property type="entry name" value="Calcium-transporting ATPase, transmembrane domain"/>
    <property type="match status" value="1"/>
</dbReference>
<protein>
    <submittedName>
        <fullName evidence="12">Calcium-transporting ATPase 1</fullName>
        <ecNumber evidence="12">3.6.3.8</ecNumber>
    </submittedName>
</protein>
<feature type="transmembrane region" description="Helical" evidence="9">
    <location>
        <begin position="242"/>
        <end position="263"/>
    </location>
</feature>
<dbReference type="NCBIfam" id="TIGR01494">
    <property type="entry name" value="ATPase_P-type"/>
    <property type="match status" value="1"/>
</dbReference>
<feature type="transmembrane region" description="Helical" evidence="9">
    <location>
        <begin position="746"/>
        <end position="767"/>
    </location>
</feature>
<evidence type="ECO:0000256" key="8">
    <source>
        <dbReference type="ARBA" id="ARBA00023136"/>
    </source>
</evidence>
<keyword evidence="5" id="KW-0547">Nucleotide-binding</keyword>
<evidence type="ECO:0000259" key="11">
    <source>
        <dbReference type="Pfam" id="PF00690"/>
    </source>
</evidence>
<dbReference type="Proteomes" id="UP000075374">
    <property type="component" value="Unassembled WGS sequence"/>
</dbReference>
<reference evidence="12 13" key="1">
    <citation type="submission" date="2016-02" db="EMBL/GenBank/DDBJ databases">
        <title>Genome sequence of Clostridium colicanis DSM 13634.</title>
        <authorList>
            <person name="Poehlein A."/>
            <person name="Daniel R."/>
        </authorList>
    </citation>
    <scope>NUCLEOTIDE SEQUENCE [LARGE SCALE GENOMIC DNA]</scope>
    <source>
        <strain evidence="12 13">DSM 13634</strain>
    </source>
</reference>
<keyword evidence="12" id="KW-0378">Hydrolase</keyword>
<feature type="transmembrane region" description="Helical" evidence="9">
    <location>
        <begin position="674"/>
        <end position="695"/>
    </location>
</feature>
<feature type="transmembrane region" description="Helical" evidence="9">
    <location>
        <begin position="779"/>
        <end position="796"/>
    </location>
</feature>
<sequence>MKTWYNSSWNEVVKKLKSDFKYGLTEDKVKESREVFGDNKNLNLKNKNFIILFFKHMLKLHCVLAIFISVLLIYINNFKAAVFLCGTTVLFVLLYAFKDYKNENRLNKLRSIAPHKADVVREGKLLTLNSEELVVGDIVYVEKGDIVPADLRIMQCENLKVKESAITGDISLVEKYETKIEDKELLPSDMKNILFKSSFVIDGSAKGIVVAVGENTEIGKMTENLLKENHERTLLEENISNIINFMSKIFILCLVGIGLYAIYGKTSLSQFINLIFIIYLTIVPVHIIFIIDILSFIIRKHMKRAEITIEGLSSMQTLSEINVLLINKVGALTKESMFVSKLFCGENIIDADLENIEENKDNVDRMITIGLLCNDANVDRDGKVYKGDITERAIIEYGRKNFLYKNVLEKEQERIFTVPYDGDKKIKTTLNRIEDKYRANVVGSVDKLLERCTHIMKNGMEVEITLKDILSIRDADLALSKEGLHVISFAYRNFNYEPSVNENIESNLVFVGLMGLNNPLKESAIESIDYCRRLAIKPVIITEDNKIAANSFGKKMGILNQNDMVLSGVEIDNMDDGDIEKVVEKVGIYSKISSKNKWKICREFKRLGYNVAVTGNRFTDLPSFRASKIGIATGKECTQITKNMADIFIKDKNFVKLLSLIDKSRKLIRNINNIIFFNLIISIIEFLSITTISVFFKHISVDFTKILWINFISLMLNSLLIYSQSENIKEHAYDKVYMDKRIFNRFTSGIILYIAYVSILLVAMFAIEKNKEMVAGKESLFAILYISSIIFSFYFIEIKNVIKNKISLLIFILNFILCLLFFRNFYPNYLLSLTKSMWNLKIMIIFLIIEVFLIKFIKGIYIE</sequence>
<evidence type="ECO:0000256" key="5">
    <source>
        <dbReference type="ARBA" id="ARBA00022741"/>
    </source>
</evidence>
<dbReference type="PANTHER" id="PTHR43294:SF21">
    <property type="entry name" value="CATION TRANSPORTING ATPASE"/>
    <property type="match status" value="1"/>
</dbReference>
<gene>
    <name evidence="12" type="ORF">CLCOL_18210</name>
</gene>
<keyword evidence="7 9" id="KW-1133">Transmembrane helix</keyword>
<keyword evidence="3" id="KW-1003">Cell membrane</keyword>
<dbReference type="Gene3D" id="3.40.50.1000">
    <property type="entry name" value="HAD superfamily/HAD-like"/>
    <property type="match status" value="1"/>
</dbReference>
<dbReference type="InterPro" id="IPR023298">
    <property type="entry name" value="ATPase_P-typ_TM_dom_sf"/>
</dbReference>
<comment type="caution">
    <text evidence="12">The sequence shown here is derived from an EMBL/GenBank/DDBJ whole genome shotgun (WGS) entry which is preliminary data.</text>
</comment>
<feature type="transmembrane region" description="Helical" evidence="9">
    <location>
        <begin position="707"/>
        <end position="725"/>
    </location>
</feature>
<dbReference type="PRINTS" id="PR00119">
    <property type="entry name" value="CATATPASE"/>
</dbReference>
<evidence type="ECO:0000256" key="7">
    <source>
        <dbReference type="ARBA" id="ARBA00022989"/>
    </source>
</evidence>
<proteinExistence type="inferred from homology"/>
<dbReference type="Pfam" id="PF00122">
    <property type="entry name" value="E1-E2_ATPase"/>
    <property type="match status" value="1"/>
</dbReference>
<dbReference type="GO" id="GO:0006883">
    <property type="term" value="P:intracellular sodium ion homeostasis"/>
    <property type="evidence" value="ECO:0007669"/>
    <property type="project" value="TreeGrafter"/>
</dbReference>